<dbReference type="Gene3D" id="2.30.110.10">
    <property type="entry name" value="Electron Transport, Fmn-binding Protein, Chain A"/>
    <property type="match status" value="1"/>
</dbReference>
<name>A0A318JSD3_9BURK</name>
<gene>
    <name evidence="1" type="ORF">DFR42_104253</name>
</gene>
<dbReference type="InterPro" id="IPR007396">
    <property type="entry name" value="TR_PAI2-type"/>
</dbReference>
<evidence type="ECO:0000313" key="2">
    <source>
        <dbReference type="Proteomes" id="UP000247792"/>
    </source>
</evidence>
<dbReference type="AlphaFoldDB" id="A0A318JSD3"/>
<reference evidence="1 2" key="1">
    <citation type="submission" date="2018-05" db="EMBL/GenBank/DDBJ databases">
        <title>Genomic Encyclopedia of Type Strains, Phase IV (KMG-IV): sequencing the most valuable type-strain genomes for metagenomic binning, comparative biology and taxonomic classification.</title>
        <authorList>
            <person name="Goeker M."/>
        </authorList>
    </citation>
    <scope>NUCLEOTIDE SEQUENCE [LARGE SCALE GENOMIC DNA]</scope>
    <source>
        <strain evidence="1 2">DSM 19792</strain>
    </source>
</reference>
<comment type="caution">
    <text evidence="1">The sequence shown here is derived from an EMBL/GenBank/DDBJ whole genome shotgun (WGS) entry which is preliminary data.</text>
</comment>
<dbReference type="PIRSF" id="PIRSF010372">
    <property type="entry name" value="PaiB"/>
    <property type="match status" value="1"/>
</dbReference>
<dbReference type="Pfam" id="PF04299">
    <property type="entry name" value="FMN_bind_2"/>
    <property type="match status" value="1"/>
</dbReference>
<protein>
    <submittedName>
        <fullName evidence="1">PaiB family negative transcriptional regulator</fullName>
    </submittedName>
</protein>
<dbReference type="Proteomes" id="UP000247792">
    <property type="component" value="Unassembled WGS sequence"/>
</dbReference>
<sequence>MYMPSHFFEERIEVLHALIQAHPLAALVSLQAGELEANHIPFLISAPTADAPYGVLRGHVARNNPVWQSAASAQDALLIFQGAQAYISPRWYEEKQRSGSVVPTYNYAVVHAHGPMRVVEDRQEFLRLLSNLSDNFERKFDQPWKVSDAPAEYIDRMMDMIVGIEIPIRRISGKWKTSQNKSTQDRVNMVDGLREQHDPASHALANAMEQQLFETE</sequence>
<dbReference type="InterPro" id="IPR012349">
    <property type="entry name" value="Split_barrel_FMN-bd"/>
</dbReference>
<dbReference type="SUPFAM" id="SSF50475">
    <property type="entry name" value="FMN-binding split barrel"/>
    <property type="match status" value="1"/>
</dbReference>
<evidence type="ECO:0000313" key="1">
    <source>
        <dbReference type="EMBL" id="PXX43252.1"/>
    </source>
</evidence>
<keyword evidence="2" id="KW-1185">Reference proteome</keyword>
<proteinExistence type="predicted"/>
<dbReference type="EMBL" id="QJKB01000004">
    <property type="protein sequence ID" value="PXX43252.1"/>
    <property type="molecule type" value="Genomic_DNA"/>
</dbReference>
<accession>A0A318JSD3</accession>
<organism evidence="1 2">
    <name type="scientific">Undibacterium pigrum</name>
    <dbReference type="NCBI Taxonomy" id="401470"/>
    <lineage>
        <taxon>Bacteria</taxon>
        <taxon>Pseudomonadati</taxon>
        <taxon>Pseudomonadota</taxon>
        <taxon>Betaproteobacteria</taxon>
        <taxon>Burkholderiales</taxon>
        <taxon>Oxalobacteraceae</taxon>
        <taxon>Undibacterium</taxon>
    </lineage>
</organism>
<dbReference type="PANTHER" id="PTHR35802">
    <property type="entry name" value="PROTEASE SYNTHASE AND SPORULATION PROTEIN PAI 2"/>
    <property type="match status" value="1"/>
</dbReference>
<dbReference type="PANTHER" id="PTHR35802:SF1">
    <property type="entry name" value="PROTEASE SYNTHASE AND SPORULATION PROTEIN PAI 2"/>
    <property type="match status" value="1"/>
</dbReference>
<dbReference type="OrthoDB" id="9794948at2"/>